<evidence type="ECO:0000313" key="2">
    <source>
        <dbReference type="EnsemblMetazoa" id="XP_006563255"/>
    </source>
</evidence>
<proteinExistence type="predicted"/>
<dbReference type="EnsemblMetazoa" id="XM_006563192">
    <property type="protein sequence ID" value="XP_006563255"/>
    <property type="gene ID" value="LOC100578618"/>
</dbReference>
<organism evidence="2">
    <name type="scientific">Apis mellifera</name>
    <name type="common">Honeybee</name>
    <dbReference type="NCBI Taxonomy" id="7460"/>
    <lineage>
        <taxon>Eukaryota</taxon>
        <taxon>Metazoa</taxon>
        <taxon>Ecdysozoa</taxon>
        <taxon>Arthropoda</taxon>
        <taxon>Hexapoda</taxon>
        <taxon>Insecta</taxon>
        <taxon>Pterygota</taxon>
        <taxon>Neoptera</taxon>
        <taxon>Endopterygota</taxon>
        <taxon>Hymenoptera</taxon>
        <taxon>Apocrita</taxon>
        <taxon>Aculeata</taxon>
        <taxon>Apoidea</taxon>
        <taxon>Anthophila</taxon>
        <taxon>Apidae</taxon>
        <taxon>Apis</taxon>
    </lineage>
</organism>
<reference evidence="4" key="2">
    <citation type="submission" date="2025-04" db="UniProtKB">
        <authorList>
            <consortium name="RefSeq"/>
        </authorList>
    </citation>
    <scope>IDENTIFICATION</scope>
    <source>
        <strain evidence="4">DH4</strain>
        <tissue evidence="4">Whole body</tissue>
    </source>
</reference>
<dbReference type="Proteomes" id="UP000005203">
    <property type="component" value="Linkage group LG16"/>
</dbReference>
<dbReference type="GeneID" id="100578618"/>
<feature type="chain" id="PRO_5044659756" evidence="1">
    <location>
        <begin position="24"/>
        <end position="128"/>
    </location>
</feature>
<keyword evidence="1" id="KW-0732">Signal</keyword>
<protein>
    <submittedName>
        <fullName evidence="4">Uncharacterized protein LOC100578618</fullName>
    </submittedName>
</protein>
<dbReference type="OrthoDB" id="7611138at2759"/>
<evidence type="ECO:0000256" key="1">
    <source>
        <dbReference type="SAM" id="SignalP"/>
    </source>
</evidence>
<dbReference type="RefSeq" id="XP_006563255.2">
    <property type="nucleotide sequence ID" value="XM_006563192.3"/>
</dbReference>
<feature type="signal peptide" evidence="1">
    <location>
        <begin position="1"/>
        <end position="23"/>
    </location>
</feature>
<name>A0A7M7GXU9_APIME</name>
<evidence type="ECO:0000313" key="3">
    <source>
        <dbReference type="Proteomes" id="UP000005203"/>
    </source>
</evidence>
<dbReference type="KEGG" id="ame:100578618"/>
<evidence type="ECO:0000313" key="4">
    <source>
        <dbReference type="RefSeq" id="XP_006563255.2"/>
    </source>
</evidence>
<keyword evidence="3" id="KW-1185">Reference proteome</keyword>
<accession>A0A7M7GXU9</accession>
<dbReference type="AlphaFoldDB" id="A0A7M7GXU9"/>
<gene>
    <name evidence="4" type="primary">LOC100578618</name>
</gene>
<reference evidence="2" key="1">
    <citation type="submission" date="2021-01" db="UniProtKB">
        <authorList>
            <consortium name="EnsemblMetazoa"/>
        </authorList>
    </citation>
    <scope>IDENTIFICATION</scope>
    <source>
        <strain evidence="2">DH4</strain>
    </source>
</reference>
<sequence>MQSSWSSCKVIIILFIVASTVETYTPPKDVPRCDCDHCDDVVKVKVDGSEGDRNVSALNKEDSDGDGDRVICARNREFNDRTFPSVCHMLCYNRCLILRISTVTVNDTIKHVARAFRNNYYKLRDGEC</sequence>
<accession>A0A8B6YY47</accession>